<dbReference type="AlphaFoldDB" id="A0A0A9FQ22"/>
<sequence>MAKRPQWPPQMMENQCTAKRELTQEWPSGQSLRGQYKVGITWWLPDWWQTKIAFPHTQIAHLVWISTNSTSYMHVNVCLEKLCGPEGVGLWVHSICCRECAKPGVEEGVCCGSHARVLRL</sequence>
<protein>
    <submittedName>
        <fullName evidence="1">Uncharacterized protein</fullName>
    </submittedName>
</protein>
<evidence type="ECO:0000313" key="1">
    <source>
        <dbReference type="EMBL" id="JAE14915.1"/>
    </source>
</evidence>
<dbReference type="EMBL" id="GBRH01182981">
    <property type="protein sequence ID" value="JAE14915.1"/>
    <property type="molecule type" value="Transcribed_RNA"/>
</dbReference>
<reference evidence="1" key="1">
    <citation type="submission" date="2014-09" db="EMBL/GenBank/DDBJ databases">
        <authorList>
            <person name="Magalhaes I.L.F."/>
            <person name="Oliveira U."/>
            <person name="Santos F.R."/>
            <person name="Vidigal T.H.D.A."/>
            <person name="Brescovit A.D."/>
            <person name="Santos A.J."/>
        </authorList>
    </citation>
    <scope>NUCLEOTIDE SEQUENCE</scope>
    <source>
        <tissue evidence="1">Shoot tissue taken approximately 20 cm above the soil surface</tissue>
    </source>
</reference>
<name>A0A0A9FQ22_ARUDO</name>
<proteinExistence type="predicted"/>
<accession>A0A0A9FQ22</accession>
<organism evidence="1">
    <name type="scientific">Arundo donax</name>
    <name type="common">Giant reed</name>
    <name type="synonym">Donax arundinaceus</name>
    <dbReference type="NCBI Taxonomy" id="35708"/>
    <lineage>
        <taxon>Eukaryota</taxon>
        <taxon>Viridiplantae</taxon>
        <taxon>Streptophyta</taxon>
        <taxon>Embryophyta</taxon>
        <taxon>Tracheophyta</taxon>
        <taxon>Spermatophyta</taxon>
        <taxon>Magnoliopsida</taxon>
        <taxon>Liliopsida</taxon>
        <taxon>Poales</taxon>
        <taxon>Poaceae</taxon>
        <taxon>PACMAD clade</taxon>
        <taxon>Arundinoideae</taxon>
        <taxon>Arundineae</taxon>
        <taxon>Arundo</taxon>
    </lineage>
</organism>
<reference evidence="1" key="2">
    <citation type="journal article" date="2015" name="Data Brief">
        <title>Shoot transcriptome of the giant reed, Arundo donax.</title>
        <authorList>
            <person name="Barrero R.A."/>
            <person name="Guerrero F.D."/>
            <person name="Moolhuijzen P."/>
            <person name="Goolsby J.A."/>
            <person name="Tidwell J."/>
            <person name="Bellgard S.E."/>
            <person name="Bellgard M.I."/>
        </authorList>
    </citation>
    <scope>NUCLEOTIDE SEQUENCE</scope>
    <source>
        <tissue evidence="1">Shoot tissue taken approximately 20 cm above the soil surface</tissue>
    </source>
</reference>